<name>A0ABQ9YFR8_9EUKA</name>
<feature type="region of interest" description="Disordered" evidence="1">
    <location>
        <begin position="347"/>
        <end position="366"/>
    </location>
</feature>
<dbReference type="Proteomes" id="UP001281761">
    <property type="component" value="Unassembled WGS sequence"/>
</dbReference>
<proteinExistence type="predicted"/>
<evidence type="ECO:0000313" key="3">
    <source>
        <dbReference type="Proteomes" id="UP001281761"/>
    </source>
</evidence>
<feature type="region of interest" description="Disordered" evidence="1">
    <location>
        <begin position="1"/>
        <end position="76"/>
    </location>
</feature>
<dbReference type="EMBL" id="JARBJD010000010">
    <property type="protein sequence ID" value="KAK2962605.1"/>
    <property type="molecule type" value="Genomic_DNA"/>
</dbReference>
<evidence type="ECO:0000313" key="2">
    <source>
        <dbReference type="EMBL" id="KAK2962605.1"/>
    </source>
</evidence>
<gene>
    <name evidence="2" type="ORF">BLNAU_2438</name>
</gene>
<evidence type="ECO:0000256" key="1">
    <source>
        <dbReference type="SAM" id="MobiDB-lite"/>
    </source>
</evidence>
<feature type="region of interest" description="Disordered" evidence="1">
    <location>
        <begin position="158"/>
        <end position="190"/>
    </location>
</feature>
<keyword evidence="3" id="KW-1185">Reference proteome</keyword>
<comment type="caution">
    <text evidence="2">The sequence shown here is derived from an EMBL/GenBank/DDBJ whole genome shotgun (WGS) entry which is preliminary data.</text>
</comment>
<protein>
    <submittedName>
        <fullName evidence="2">Uncharacterized protein</fullName>
    </submittedName>
</protein>
<accession>A0ABQ9YFR8</accession>
<sequence length="366" mass="39772">MIAETNAGAVGDTPLEEDIALTVRTDLQPNREANPSQQRDLSPNHPNSEHTGPVSRPDGKPSNPLLPTPPLQKQHVPLTSPNLMAETHQHPQKQPLTEITFGHSLTKSITTQPQLTLTHAPIMTPTSHSPSPSPSFTVHRDSIENNHILQPLQNMPLSHTVSSHSLHPGALSFTPSQSLSYQPGQQPNSPSISLTNPISIIPHHSSADIAYVQSNQDTVAEVFQAAWWVYLQIQQTSDLLSHNLVDPQLLHPEGANDELPAIELSEQIPMHFSGERGPFSPFNLSYPYPTPSPSSAFSDGNHRYYNQPFPTHPPPMITTPLNISSPASVTTASSSSLIEQQPLNLSPTLSSTAQHTSNSSTFIIPP</sequence>
<feature type="compositionally biased region" description="Polar residues" evidence="1">
    <location>
        <begin position="25"/>
        <end position="50"/>
    </location>
</feature>
<feature type="compositionally biased region" description="Polar residues" evidence="1">
    <location>
        <begin position="173"/>
        <end position="190"/>
    </location>
</feature>
<organism evidence="2 3">
    <name type="scientific">Blattamonas nauphoetae</name>
    <dbReference type="NCBI Taxonomy" id="2049346"/>
    <lineage>
        <taxon>Eukaryota</taxon>
        <taxon>Metamonada</taxon>
        <taxon>Preaxostyla</taxon>
        <taxon>Oxymonadida</taxon>
        <taxon>Blattamonas</taxon>
    </lineage>
</organism>
<reference evidence="2 3" key="1">
    <citation type="journal article" date="2022" name="bioRxiv">
        <title>Genomics of Preaxostyla Flagellates Illuminates Evolutionary Transitions and the Path Towards Mitochondrial Loss.</title>
        <authorList>
            <person name="Novak L.V.F."/>
            <person name="Treitli S.C."/>
            <person name="Pyrih J."/>
            <person name="Halakuc P."/>
            <person name="Pipaliya S.V."/>
            <person name="Vacek V."/>
            <person name="Brzon O."/>
            <person name="Soukal P."/>
            <person name="Eme L."/>
            <person name="Dacks J.B."/>
            <person name="Karnkowska A."/>
            <person name="Elias M."/>
            <person name="Hampl V."/>
        </authorList>
    </citation>
    <scope>NUCLEOTIDE SEQUENCE [LARGE SCALE GENOMIC DNA]</scope>
    <source>
        <strain evidence="2">NAU3</strain>
        <tissue evidence="2">Gut</tissue>
    </source>
</reference>